<dbReference type="Gene3D" id="2.60.120.200">
    <property type="match status" value="1"/>
</dbReference>
<dbReference type="InterPro" id="IPR013320">
    <property type="entry name" value="ConA-like_dom_sf"/>
</dbReference>
<evidence type="ECO:0000313" key="3">
    <source>
        <dbReference type="EMBL" id="MFC3282145.1"/>
    </source>
</evidence>
<gene>
    <name evidence="3" type="ORF">ACFOEV_00805</name>
</gene>
<name>A0ABV7LK89_9GAMM</name>
<reference evidence="4" key="1">
    <citation type="journal article" date="2019" name="Int. J. Syst. Evol. Microbiol.">
        <title>The Global Catalogue of Microorganisms (GCM) 10K type strain sequencing project: providing services to taxonomists for standard genome sequencing and annotation.</title>
        <authorList>
            <consortium name="The Broad Institute Genomics Platform"/>
            <consortium name="The Broad Institute Genome Sequencing Center for Infectious Disease"/>
            <person name="Wu L."/>
            <person name="Ma J."/>
        </authorList>
    </citation>
    <scope>NUCLEOTIDE SEQUENCE [LARGE SCALE GENOMIC DNA]</scope>
    <source>
        <strain evidence="4">CECT 7698</strain>
    </source>
</reference>
<evidence type="ECO:0000256" key="1">
    <source>
        <dbReference type="ARBA" id="ARBA00006865"/>
    </source>
</evidence>
<evidence type="ECO:0000259" key="2">
    <source>
        <dbReference type="PROSITE" id="PS51762"/>
    </source>
</evidence>
<dbReference type="RefSeq" id="WP_386770618.1">
    <property type="nucleotide sequence ID" value="NZ_JBHRUG010000002.1"/>
</dbReference>
<dbReference type="GO" id="GO:0016787">
    <property type="term" value="F:hydrolase activity"/>
    <property type="evidence" value="ECO:0007669"/>
    <property type="project" value="UniProtKB-KW"/>
</dbReference>
<dbReference type="Pfam" id="PF00722">
    <property type="entry name" value="Glyco_hydro_16"/>
    <property type="match status" value="1"/>
</dbReference>
<sequence>MSERRRDYTVQSGRSLIFVDDFDGPCLDQGKWFPFYLPHWSSPEAGMARFRIADSRVRLFIADDQEPWCPEFDGDVKVSNLQTGHYAGPLGSRTGQHRFRDGLIVRSELPEQRLFLPRYCRLEMKARARLNPWNLAALWLIGFGNEQHHSGEITVFEAFGHDCSGSVAQIGRGIKKINDPALSDELDKGELRINVQDWHIYAMDWTPAGVEFFVDGKLVTRTRQSPDYPMQLMLNFYDLPDGRSRENASDAWFDVDYIKAYGEPT</sequence>
<comment type="similarity">
    <text evidence="1">Belongs to the glycosyl hydrolase 16 family.</text>
</comment>
<accession>A0ABV7LK89</accession>
<dbReference type="InterPro" id="IPR000757">
    <property type="entry name" value="Beta-glucanase-like"/>
</dbReference>
<proteinExistence type="inferred from homology"/>
<feature type="domain" description="GH16" evidence="2">
    <location>
        <begin position="6"/>
        <end position="265"/>
    </location>
</feature>
<dbReference type="SUPFAM" id="SSF49899">
    <property type="entry name" value="Concanavalin A-like lectins/glucanases"/>
    <property type="match status" value="1"/>
</dbReference>
<keyword evidence="3" id="KW-0378">Hydrolase</keyword>
<dbReference type="PROSITE" id="PS51762">
    <property type="entry name" value="GH16_2"/>
    <property type="match status" value="1"/>
</dbReference>
<comment type="caution">
    <text evidence="3">The sequence shown here is derived from an EMBL/GenBank/DDBJ whole genome shotgun (WGS) entry which is preliminary data.</text>
</comment>
<dbReference type="Proteomes" id="UP001595579">
    <property type="component" value="Unassembled WGS sequence"/>
</dbReference>
<keyword evidence="4" id="KW-1185">Reference proteome</keyword>
<evidence type="ECO:0000313" key="4">
    <source>
        <dbReference type="Proteomes" id="UP001595579"/>
    </source>
</evidence>
<dbReference type="EMBL" id="JBHRUG010000002">
    <property type="protein sequence ID" value="MFC3282145.1"/>
    <property type="molecule type" value="Genomic_DNA"/>
</dbReference>
<organism evidence="3 4">
    <name type="scientific">Litchfieldella rifensis</name>
    <dbReference type="NCBI Taxonomy" id="762643"/>
    <lineage>
        <taxon>Bacteria</taxon>
        <taxon>Pseudomonadati</taxon>
        <taxon>Pseudomonadota</taxon>
        <taxon>Gammaproteobacteria</taxon>
        <taxon>Oceanospirillales</taxon>
        <taxon>Halomonadaceae</taxon>
        <taxon>Litchfieldella</taxon>
    </lineage>
</organism>
<dbReference type="CDD" id="cd00413">
    <property type="entry name" value="Glyco_hydrolase_16"/>
    <property type="match status" value="1"/>
</dbReference>
<protein>
    <submittedName>
        <fullName evidence="3">Glycoside hydrolase family 16 protein</fullName>
    </submittedName>
</protein>